<dbReference type="AlphaFoldDB" id="D5V1G5"/>
<dbReference type="HOGENOM" id="CLU_028593_2_1_7"/>
<dbReference type="PANTHER" id="PTHR35370">
    <property type="entry name" value="CYTOPLASMIC PROTEIN-RELATED-RELATED"/>
    <property type="match status" value="1"/>
</dbReference>
<dbReference type="eggNOG" id="COG3519">
    <property type="taxonomic scope" value="Bacteria"/>
</dbReference>
<name>D5V1G5_ARCNC</name>
<dbReference type="STRING" id="572480.Arnit_1745"/>
<dbReference type="InterPro" id="IPR010272">
    <property type="entry name" value="T6SS_TssF"/>
</dbReference>
<sequence>MAFNDYYKEELITLRNDGAEFSKKNPGLSTYLSKEGQDPDVERLLEGFSFLTGRLKQNLNEELPEVAHTLVQLLWPNYVKPIPSYSIIQYDSIKDSTENSHIKKHTEVLSKINSSKTQCKFRTIYDIDIMPFMLKNINYFIHGKKSTLELNMDMTASGTLKNLVFKDLRVYLSGSKFIAQNLYLFLTKFIERIEISINNVDNKSIYNINIDNNSITPVSFDLRNNMTPYSSNLFDGYILLQEYFSYKDKFLFLDFKNLSKIESIPHEILENSKNFTIKIEFRESLSRSEIPDKSNFSLYCTPIINLFETDSIPIRKNEEIEEFLVVPSDLNKDACEVFSIQNVRGWISNKKTYQDYLPFESFEHIDEENEYYSSRVKLTSDGKRTNTYLRFSTAKGRENNFLTSNSTVSVKILCTNLNIPSTLLLEDICVPSASSANSLSFKNITIPTISYPPPINGDFLWKIISNMSLNYLSLKDIKALRTILETHDFFGAFDIKQKDKTNMILKGIESISFTTAELIDKGLPIRGMNISLVIEPSNFSCIGEAYLFCCVLNEFFSLYGNINSFHRLTVNMKNEYLIEWVPRMGSLTLI</sequence>
<dbReference type="PIRSF" id="PIRSF028304">
    <property type="entry name" value="UCP028304"/>
    <property type="match status" value="1"/>
</dbReference>
<dbReference type="Pfam" id="PF05947">
    <property type="entry name" value="T6SS_TssF"/>
    <property type="match status" value="1"/>
</dbReference>
<dbReference type="NCBIfam" id="TIGR03359">
    <property type="entry name" value="VI_chp_6"/>
    <property type="match status" value="1"/>
</dbReference>
<protein>
    <submittedName>
        <fullName evidence="1">Type VI secretion protein, VC_A0110 family</fullName>
    </submittedName>
</protein>
<dbReference type="RefSeq" id="WP_013135544.1">
    <property type="nucleotide sequence ID" value="NC_014166.1"/>
</dbReference>
<dbReference type="EMBL" id="CP001999">
    <property type="protein sequence ID" value="ADG93399.1"/>
    <property type="molecule type" value="Genomic_DNA"/>
</dbReference>
<dbReference type="KEGG" id="ant:Arnit_1745"/>
<accession>D5V1G5</accession>
<dbReference type="PANTHER" id="PTHR35370:SF1">
    <property type="entry name" value="TYPE VI SECRETION SYSTEM COMPONENT TSSF1"/>
    <property type="match status" value="1"/>
</dbReference>
<gene>
    <name evidence="1" type="ordered locus">Arnit_1745</name>
</gene>
<proteinExistence type="predicted"/>
<organism evidence="1 2">
    <name type="scientific">Arcobacter nitrofigilis (strain ATCC 33309 / DSM 7299 / CCUG 15893 / LMG 7604 / NCTC 12251 / CI)</name>
    <name type="common">Campylobacter nitrofigilis</name>
    <dbReference type="NCBI Taxonomy" id="572480"/>
    <lineage>
        <taxon>Bacteria</taxon>
        <taxon>Pseudomonadati</taxon>
        <taxon>Campylobacterota</taxon>
        <taxon>Epsilonproteobacteria</taxon>
        <taxon>Campylobacterales</taxon>
        <taxon>Arcobacteraceae</taxon>
        <taxon>Arcobacter</taxon>
    </lineage>
</organism>
<keyword evidence="2" id="KW-1185">Reference proteome</keyword>
<evidence type="ECO:0000313" key="2">
    <source>
        <dbReference type="Proteomes" id="UP000000939"/>
    </source>
</evidence>
<evidence type="ECO:0000313" key="1">
    <source>
        <dbReference type="EMBL" id="ADG93399.1"/>
    </source>
</evidence>
<dbReference type="OrthoDB" id="9763676at2"/>
<reference evidence="1 2" key="1">
    <citation type="journal article" date="2010" name="Stand. Genomic Sci.">
        <title>Complete genome sequence of Arcobacter nitrofigilis type strain (CI).</title>
        <authorList>
            <person name="Pati A."/>
            <person name="Gronow S."/>
            <person name="Lapidus A."/>
            <person name="Copeland A."/>
            <person name="Glavina Del Rio T."/>
            <person name="Nolan M."/>
            <person name="Lucas S."/>
            <person name="Tice H."/>
            <person name="Cheng J.F."/>
            <person name="Han C."/>
            <person name="Chertkov O."/>
            <person name="Bruce D."/>
            <person name="Tapia R."/>
            <person name="Goodwin L."/>
            <person name="Pitluck S."/>
            <person name="Liolios K."/>
            <person name="Ivanova N."/>
            <person name="Mavromatis K."/>
            <person name="Chen A."/>
            <person name="Palaniappan K."/>
            <person name="Land M."/>
            <person name="Hauser L."/>
            <person name="Chang Y.J."/>
            <person name="Jeffries C.D."/>
            <person name="Detter J.C."/>
            <person name="Rohde M."/>
            <person name="Goker M."/>
            <person name="Bristow J."/>
            <person name="Eisen J.A."/>
            <person name="Markowitz V."/>
            <person name="Hugenholtz P."/>
            <person name="Klenk H.P."/>
            <person name="Kyrpides N.C."/>
        </authorList>
    </citation>
    <scope>NUCLEOTIDE SEQUENCE [LARGE SCALE GENOMIC DNA]</scope>
    <source>
        <strain evidence="2">ATCC 33309 / DSM 7299 / CCUG 15893 / LMG 7604 / NCTC 12251 / CI</strain>
    </source>
</reference>
<dbReference type="Proteomes" id="UP000000939">
    <property type="component" value="Chromosome"/>
</dbReference>